<evidence type="ECO:0000313" key="1">
    <source>
        <dbReference type="EMBL" id="NVO84937.1"/>
    </source>
</evidence>
<dbReference type="Proteomes" id="UP000626554">
    <property type="component" value="Unassembled WGS sequence"/>
</dbReference>
<evidence type="ECO:0000313" key="2">
    <source>
        <dbReference type="Proteomes" id="UP000626554"/>
    </source>
</evidence>
<proteinExistence type="predicted"/>
<keyword evidence="2" id="KW-1185">Reference proteome</keyword>
<reference evidence="1 2" key="1">
    <citation type="submission" date="2020-05" db="EMBL/GenBank/DDBJ databases">
        <title>Hymenobacter terrestris sp. nov. and Hymenobacter lapidiphilus sp. nov., isolated from regoliths in Antarctica.</title>
        <authorList>
            <person name="Sedlacek I."/>
            <person name="Pantucek R."/>
            <person name="Zeman M."/>
            <person name="Holochova P."/>
            <person name="Kralova S."/>
            <person name="Stankova E."/>
            <person name="Sedo O."/>
            <person name="Micenkova L."/>
            <person name="Svec P."/>
            <person name="Gupta V."/>
            <person name="Sood U."/>
            <person name="Korpole U.S."/>
            <person name="Lal R."/>
        </authorList>
    </citation>
    <scope>NUCLEOTIDE SEQUENCE [LARGE SCALE GENOMIC DNA]</scope>
    <source>
        <strain evidence="1 2">P5252</strain>
    </source>
</reference>
<organism evidence="1 2">
    <name type="scientific">Hymenobacter terrestris</name>
    <dbReference type="NCBI Taxonomy" id="2748310"/>
    <lineage>
        <taxon>Bacteria</taxon>
        <taxon>Pseudomonadati</taxon>
        <taxon>Bacteroidota</taxon>
        <taxon>Cytophagia</taxon>
        <taxon>Cytophagales</taxon>
        <taxon>Hymenobacteraceae</taxon>
        <taxon>Hymenobacter</taxon>
    </lineage>
</organism>
<protein>
    <submittedName>
        <fullName evidence="1">Uncharacterized protein</fullName>
    </submittedName>
</protein>
<accession>A0ABX2Q1V5</accession>
<sequence length="155" mass="17912">MNWEHLARTVYYRDGSLRDIFVFNTNRDDWAKWAKLVNSEYSVEYKYYDTDKTETAIDIANVFAVWDGLSEQYARASINVGGCIVNCFFFIEDELDNDIAPKEIHTIEGHNTLMHYLLQVSTLLQKPVVLTPELTPEEILLMAVNGQIQYPKVSP</sequence>
<name>A0ABX2Q1V5_9BACT</name>
<comment type="caution">
    <text evidence="1">The sequence shown here is derived from an EMBL/GenBank/DDBJ whole genome shotgun (WGS) entry which is preliminary data.</text>
</comment>
<dbReference type="RefSeq" id="WP_176899614.1">
    <property type="nucleotide sequence ID" value="NZ_JABKAV010000018.1"/>
</dbReference>
<dbReference type="EMBL" id="JABKAV010000018">
    <property type="protein sequence ID" value="NVO84937.1"/>
    <property type="molecule type" value="Genomic_DNA"/>
</dbReference>
<gene>
    <name evidence="1" type="ORF">HW556_08600</name>
</gene>